<dbReference type="Proteomes" id="UP000623172">
    <property type="component" value="Unassembled WGS sequence"/>
</dbReference>
<organism evidence="1 2">
    <name type="scientific">Gehongia tenuis</name>
    <dbReference type="NCBI Taxonomy" id="2763655"/>
    <lineage>
        <taxon>Bacteria</taxon>
        <taxon>Bacillati</taxon>
        <taxon>Bacillota</taxon>
        <taxon>Clostridia</taxon>
        <taxon>Christensenellales</taxon>
        <taxon>Christensenellaceae</taxon>
        <taxon>Gehongia</taxon>
    </lineage>
</organism>
<dbReference type="PANTHER" id="PTHR34374">
    <property type="entry name" value="LARGE RIBOSOMAL RNA SUBUNIT ACCUMULATION PROTEIN YCED HOMOLOG 1, CHLOROPLASTIC"/>
    <property type="match status" value="1"/>
</dbReference>
<protein>
    <submittedName>
        <fullName evidence="1">DUF177 domain-containing protein</fullName>
    </submittedName>
</protein>
<sequence length="170" mass="19416">MILNVAEAIKAPGEQFPFKMEGRLEELSRGFDRFKVLSPLFIEGTYMALGESIFVEGRLKIRLETTCHRCLDPFTFEKKVKFREEFVKHLDPDSDGFLYSGDEIDLTDMAEQDLILSLPMRLLCREDCLGLCPTCSHNLNRGSCGCQPPEEEAQPNPFAQLKQMFSKEVD</sequence>
<dbReference type="RefSeq" id="WP_249315038.1">
    <property type="nucleotide sequence ID" value="NZ_JACRSR010000001.1"/>
</dbReference>
<proteinExistence type="predicted"/>
<keyword evidence="2" id="KW-1185">Reference proteome</keyword>
<gene>
    <name evidence="1" type="ORF">H8696_03825</name>
</gene>
<evidence type="ECO:0000313" key="1">
    <source>
        <dbReference type="EMBL" id="MBC8530971.1"/>
    </source>
</evidence>
<dbReference type="EMBL" id="JACRSR010000001">
    <property type="protein sequence ID" value="MBC8530971.1"/>
    <property type="molecule type" value="Genomic_DNA"/>
</dbReference>
<evidence type="ECO:0000313" key="2">
    <source>
        <dbReference type="Proteomes" id="UP000623172"/>
    </source>
</evidence>
<reference evidence="1" key="1">
    <citation type="submission" date="2020-08" db="EMBL/GenBank/DDBJ databases">
        <title>Genome public.</title>
        <authorList>
            <person name="Liu C."/>
            <person name="Sun Q."/>
        </authorList>
    </citation>
    <scope>NUCLEOTIDE SEQUENCE</scope>
    <source>
        <strain evidence="1">NSJ-53</strain>
    </source>
</reference>
<dbReference type="AlphaFoldDB" id="A0A926D3P0"/>
<name>A0A926D3P0_9FIRM</name>
<dbReference type="InterPro" id="IPR003772">
    <property type="entry name" value="YceD"/>
</dbReference>
<dbReference type="Pfam" id="PF02620">
    <property type="entry name" value="YceD"/>
    <property type="match status" value="1"/>
</dbReference>
<dbReference type="PANTHER" id="PTHR34374:SF1">
    <property type="entry name" value="LARGE RIBOSOMAL RNA SUBUNIT ACCUMULATION PROTEIN YCED HOMOLOG 1, CHLOROPLASTIC"/>
    <property type="match status" value="1"/>
</dbReference>
<accession>A0A926D3P0</accession>
<comment type="caution">
    <text evidence="1">The sequence shown here is derived from an EMBL/GenBank/DDBJ whole genome shotgun (WGS) entry which is preliminary data.</text>
</comment>